<feature type="compositionally biased region" description="Basic and acidic residues" evidence="1">
    <location>
        <begin position="171"/>
        <end position="184"/>
    </location>
</feature>
<gene>
    <name evidence="2" type="ORF">SKAU_G00002320</name>
</gene>
<feature type="region of interest" description="Disordered" evidence="1">
    <location>
        <begin position="1"/>
        <end position="70"/>
    </location>
</feature>
<feature type="compositionally biased region" description="Polar residues" evidence="1">
    <location>
        <begin position="49"/>
        <end position="64"/>
    </location>
</feature>
<dbReference type="Proteomes" id="UP001152622">
    <property type="component" value="Chromosome 1"/>
</dbReference>
<dbReference type="AlphaFoldDB" id="A0A9Q1JCN3"/>
<accession>A0A9Q1JCN3</accession>
<evidence type="ECO:0000313" key="3">
    <source>
        <dbReference type="Proteomes" id="UP001152622"/>
    </source>
</evidence>
<name>A0A9Q1JCN3_SYNKA</name>
<feature type="region of interest" description="Disordered" evidence="1">
    <location>
        <begin position="241"/>
        <end position="265"/>
    </location>
</feature>
<feature type="compositionally biased region" description="Low complexity" evidence="1">
    <location>
        <begin position="251"/>
        <end position="265"/>
    </location>
</feature>
<evidence type="ECO:0000313" key="2">
    <source>
        <dbReference type="EMBL" id="KAJ8379454.1"/>
    </source>
</evidence>
<keyword evidence="3" id="KW-1185">Reference proteome</keyword>
<reference evidence="2" key="1">
    <citation type="journal article" date="2023" name="Science">
        <title>Genome structures resolve the early diversification of teleost fishes.</title>
        <authorList>
            <person name="Parey E."/>
            <person name="Louis A."/>
            <person name="Montfort J."/>
            <person name="Bouchez O."/>
            <person name="Roques C."/>
            <person name="Iampietro C."/>
            <person name="Lluch J."/>
            <person name="Castinel A."/>
            <person name="Donnadieu C."/>
            <person name="Desvignes T."/>
            <person name="Floi Bucao C."/>
            <person name="Jouanno E."/>
            <person name="Wen M."/>
            <person name="Mejri S."/>
            <person name="Dirks R."/>
            <person name="Jansen H."/>
            <person name="Henkel C."/>
            <person name="Chen W.J."/>
            <person name="Zahm M."/>
            <person name="Cabau C."/>
            <person name="Klopp C."/>
            <person name="Thompson A.W."/>
            <person name="Robinson-Rechavi M."/>
            <person name="Braasch I."/>
            <person name="Lecointre G."/>
            <person name="Bobe J."/>
            <person name="Postlethwait J.H."/>
            <person name="Berthelot C."/>
            <person name="Roest Crollius H."/>
            <person name="Guiguen Y."/>
        </authorList>
    </citation>
    <scope>NUCLEOTIDE SEQUENCE</scope>
    <source>
        <strain evidence="2">WJC10195</strain>
    </source>
</reference>
<sequence>MWRAEDEEGGRGYVSRQSRIPRTAGKPAPKVLKRGHRPPGELSVHPHNNVATQPSSANTHQAPQKKSEPQPYRHWLQWICTTPPTETGIGEGWEICVRDKTPLCSEDGGGSGMRACFRTPYIQRRRTQGPYAPAEAYVTRAGRGKATGRGRGYPRDANTSANAHGYSCSSCERRRSEDVPRDTEYGEQFETGQRGAGTRMPAVPEGRATCCCKTTPEDFPPLQMSRARRGDCGYCGDGSLGSDINPETDSRPTTSTPFPTGTPSHTISWTAVGTTCGRRYP</sequence>
<protein>
    <submittedName>
        <fullName evidence="2">Uncharacterized protein</fullName>
    </submittedName>
</protein>
<organism evidence="2 3">
    <name type="scientific">Synaphobranchus kaupii</name>
    <name type="common">Kaup's arrowtooth eel</name>
    <dbReference type="NCBI Taxonomy" id="118154"/>
    <lineage>
        <taxon>Eukaryota</taxon>
        <taxon>Metazoa</taxon>
        <taxon>Chordata</taxon>
        <taxon>Craniata</taxon>
        <taxon>Vertebrata</taxon>
        <taxon>Euteleostomi</taxon>
        <taxon>Actinopterygii</taxon>
        <taxon>Neopterygii</taxon>
        <taxon>Teleostei</taxon>
        <taxon>Anguilliformes</taxon>
        <taxon>Synaphobranchidae</taxon>
        <taxon>Synaphobranchus</taxon>
    </lineage>
</organism>
<comment type="caution">
    <text evidence="2">The sequence shown here is derived from an EMBL/GenBank/DDBJ whole genome shotgun (WGS) entry which is preliminary data.</text>
</comment>
<dbReference type="EMBL" id="JAINUF010000001">
    <property type="protein sequence ID" value="KAJ8379454.1"/>
    <property type="molecule type" value="Genomic_DNA"/>
</dbReference>
<feature type="region of interest" description="Disordered" evidence="1">
    <location>
        <begin position="142"/>
        <end position="201"/>
    </location>
</feature>
<proteinExistence type="predicted"/>
<evidence type="ECO:0000256" key="1">
    <source>
        <dbReference type="SAM" id="MobiDB-lite"/>
    </source>
</evidence>